<evidence type="ECO:0000313" key="1">
    <source>
        <dbReference type="EMBL" id="AYR00915.1"/>
    </source>
</evidence>
<dbReference type="GeneID" id="77931820"/>
<dbReference type="RefSeq" id="YP_010655948.1">
    <property type="nucleotide sequence ID" value="NC_070833.1"/>
</dbReference>
<keyword evidence="2" id="KW-1185">Reference proteome</keyword>
<gene>
    <name evidence="1" type="primary">37</name>
    <name evidence="1" type="ORF">PBI_HESTIA_37</name>
</gene>
<sequence>MPSFTLGGVAYEYVAPPPPARLIQSWEYPHWPHVEAAVQLVGGGSVQVYGEASRWSPDQVHVRWADDKGHFHASWLPNANVRRLTDSEWDIIQYHQCPENLRHVQWGKRLPGFLPV</sequence>
<proteinExistence type="predicted"/>
<dbReference type="KEGG" id="vg:77931820"/>
<evidence type="ECO:0000313" key="2">
    <source>
        <dbReference type="Proteomes" id="UP000270301"/>
    </source>
</evidence>
<protein>
    <submittedName>
        <fullName evidence="1">Uncharacterized protein</fullName>
    </submittedName>
</protein>
<dbReference type="Proteomes" id="UP000270301">
    <property type="component" value="Segment"/>
</dbReference>
<reference evidence="1 2" key="1">
    <citation type="submission" date="2018-09" db="EMBL/GenBank/DDBJ databases">
        <authorList>
            <person name="Ulbrich M.C."/>
            <person name="Stoner T.H."/>
            <person name="Garlena R.A."/>
            <person name="Russell D.A."/>
            <person name="Pope W.H."/>
            <person name="Jacobs-Sera D."/>
            <person name="Hatfull G.F."/>
        </authorList>
    </citation>
    <scope>NUCLEOTIDE SEQUENCE [LARGE SCALE GENOMIC DNA]</scope>
</reference>
<accession>A0A3G3M3D2</accession>
<organism evidence="1 2">
    <name type="scientific">Arthrobacter phage Hestia</name>
    <dbReference type="NCBI Taxonomy" id="2419609"/>
    <lineage>
        <taxon>Viruses</taxon>
        <taxon>Duplodnaviria</taxon>
        <taxon>Heunggongvirae</taxon>
        <taxon>Uroviricota</taxon>
        <taxon>Caudoviricetes</taxon>
        <taxon>Hestiavirus</taxon>
        <taxon>Hestiavirus hestia</taxon>
    </lineage>
</organism>
<dbReference type="EMBL" id="MH910036">
    <property type="protein sequence ID" value="AYR00915.1"/>
    <property type="molecule type" value="Genomic_DNA"/>
</dbReference>
<name>A0A3G3M3D2_9CAUD</name>